<proteinExistence type="predicted"/>
<organism evidence="1 2">
    <name type="scientific">Ramlibacter cellulosilyticus</name>
    <dbReference type="NCBI Taxonomy" id="2764187"/>
    <lineage>
        <taxon>Bacteria</taxon>
        <taxon>Pseudomonadati</taxon>
        <taxon>Pseudomonadota</taxon>
        <taxon>Betaproteobacteria</taxon>
        <taxon>Burkholderiales</taxon>
        <taxon>Comamonadaceae</taxon>
        <taxon>Ramlibacter</taxon>
    </lineage>
</organism>
<sequence>MRIELPSASWADTALRAEDDAHTLTVAGHTSSDWAPLQFLPEPDALLAVRTEVAAPAPVVLTLTF</sequence>
<keyword evidence="2" id="KW-1185">Reference proteome</keyword>
<gene>
    <name evidence="1" type="ORF">H8N03_19405</name>
</gene>
<dbReference type="EMBL" id="JACORT010000009">
    <property type="protein sequence ID" value="MBC5785123.1"/>
    <property type="molecule type" value="Genomic_DNA"/>
</dbReference>
<dbReference type="RefSeq" id="WP_187077873.1">
    <property type="nucleotide sequence ID" value="NZ_JACORT010000009.1"/>
</dbReference>
<evidence type="ECO:0000313" key="1">
    <source>
        <dbReference type="EMBL" id="MBC5785123.1"/>
    </source>
</evidence>
<name>A0A923MTT5_9BURK</name>
<evidence type="ECO:0000313" key="2">
    <source>
        <dbReference type="Proteomes" id="UP000608513"/>
    </source>
</evidence>
<dbReference type="Proteomes" id="UP000608513">
    <property type="component" value="Unassembled WGS sequence"/>
</dbReference>
<comment type="caution">
    <text evidence="1">The sequence shown here is derived from an EMBL/GenBank/DDBJ whole genome shotgun (WGS) entry which is preliminary data.</text>
</comment>
<protein>
    <submittedName>
        <fullName evidence="1">Uncharacterized protein</fullName>
    </submittedName>
</protein>
<reference evidence="1" key="1">
    <citation type="submission" date="2020-08" db="EMBL/GenBank/DDBJ databases">
        <title>Ramlibacter sp. USB13 16S ribosomal RNA gene genome sequencing and assembly.</title>
        <authorList>
            <person name="Kang M."/>
        </authorList>
    </citation>
    <scope>NUCLEOTIDE SEQUENCE</scope>
    <source>
        <strain evidence="1">USB13</strain>
    </source>
</reference>
<dbReference type="AlphaFoldDB" id="A0A923MTT5"/>
<accession>A0A923MTT5</accession>